<evidence type="ECO:0000313" key="1">
    <source>
        <dbReference type="EMBL" id="KAK7269221.1"/>
    </source>
</evidence>
<protein>
    <submittedName>
        <fullName evidence="1">Uncharacterized protein</fullName>
    </submittedName>
</protein>
<accession>A0AAN9F7U5</accession>
<sequence length="75" mass="8432">MVTMFTDVLGLRAVATVTDMMGRGGSRRHMRWLKGDWLNGGDAVAGSDTELVDMMCSEWWANKQPLREDDQRGDV</sequence>
<organism evidence="1 2">
    <name type="scientific">Crotalaria pallida</name>
    <name type="common">Smooth rattlebox</name>
    <name type="synonym">Crotalaria striata</name>
    <dbReference type="NCBI Taxonomy" id="3830"/>
    <lineage>
        <taxon>Eukaryota</taxon>
        <taxon>Viridiplantae</taxon>
        <taxon>Streptophyta</taxon>
        <taxon>Embryophyta</taxon>
        <taxon>Tracheophyta</taxon>
        <taxon>Spermatophyta</taxon>
        <taxon>Magnoliopsida</taxon>
        <taxon>eudicotyledons</taxon>
        <taxon>Gunneridae</taxon>
        <taxon>Pentapetalae</taxon>
        <taxon>rosids</taxon>
        <taxon>fabids</taxon>
        <taxon>Fabales</taxon>
        <taxon>Fabaceae</taxon>
        <taxon>Papilionoideae</taxon>
        <taxon>50 kb inversion clade</taxon>
        <taxon>genistoids sensu lato</taxon>
        <taxon>core genistoids</taxon>
        <taxon>Crotalarieae</taxon>
        <taxon>Crotalaria</taxon>
    </lineage>
</organism>
<comment type="caution">
    <text evidence="1">The sequence shown here is derived from an EMBL/GenBank/DDBJ whole genome shotgun (WGS) entry which is preliminary data.</text>
</comment>
<proteinExistence type="predicted"/>
<keyword evidence="2" id="KW-1185">Reference proteome</keyword>
<dbReference type="EMBL" id="JAYWIO010000004">
    <property type="protein sequence ID" value="KAK7269221.1"/>
    <property type="molecule type" value="Genomic_DNA"/>
</dbReference>
<gene>
    <name evidence="1" type="ORF">RIF29_21939</name>
</gene>
<reference evidence="1 2" key="1">
    <citation type="submission" date="2024-01" db="EMBL/GenBank/DDBJ databases">
        <title>The genomes of 5 underutilized Papilionoideae crops provide insights into root nodulation and disease resistanc.</title>
        <authorList>
            <person name="Yuan L."/>
        </authorList>
    </citation>
    <scope>NUCLEOTIDE SEQUENCE [LARGE SCALE GENOMIC DNA]</scope>
    <source>
        <strain evidence="1">ZHUSHIDOU_FW_LH</strain>
        <tissue evidence="1">Leaf</tissue>
    </source>
</reference>
<evidence type="ECO:0000313" key="2">
    <source>
        <dbReference type="Proteomes" id="UP001372338"/>
    </source>
</evidence>
<dbReference type="AlphaFoldDB" id="A0AAN9F7U5"/>
<name>A0AAN9F7U5_CROPI</name>
<dbReference type="Proteomes" id="UP001372338">
    <property type="component" value="Unassembled WGS sequence"/>
</dbReference>